<dbReference type="RefSeq" id="WP_145772171.1">
    <property type="nucleotide sequence ID" value="NZ_LR778301.1"/>
</dbReference>
<dbReference type="Proteomes" id="UP000515733">
    <property type="component" value="Chromosome"/>
</dbReference>
<protein>
    <submittedName>
        <fullName evidence="1">Uncharacterized protein</fullName>
    </submittedName>
</protein>
<dbReference type="AlphaFoldDB" id="A0A6S6XVH3"/>
<evidence type="ECO:0000313" key="1">
    <source>
        <dbReference type="EMBL" id="CAB1368203.1"/>
    </source>
</evidence>
<gene>
    <name evidence="1" type="ORF">DENOEST_1038</name>
</gene>
<dbReference type="EMBL" id="LR778301">
    <property type="protein sequence ID" value="CAB1368203.1"/>
    <property type="molecule type" value="Genomic_DNA"/>
</dbReference>
<reference evidence="1 2" key="1">
    <citation type="submission" date="2020-03" db="EMBL/GenBank/DDBJ databases">
        <authorList>
            <consortium name="Genoscope - CEA"/>
            <person name="William W."/>
        </authorList>
    </citation>
    <scope>NUCLEOTIDE SEQUENCE [LARGE SCALE GENOMIC DNA]</scope>
    <source>
        <strain evidence="2">DSM 16959</strain>
    </source>
</reference>
<name>A0A6S6XVH3_9PROT</name>
<evidence type="ECO:0000313" key="2">
    <source>
        <dbReference type="Proteomes" id="UP000515733"/>
    </source>
</evidence>
<proteinExistence type="predicted"/>
<organism evidence="1 2">
    <name type="scientific">Denitratisoma oestradiolicum</name>
    <dbReference type="NCBI Taxonomy" id="311182"/>
    <lineage>
        <taxon>Bacteria</taxon>
        <taxon>Pseudomonadati</taxon>
        <taxon>Pseudomonadota</taxon>
        <taxon>Betaproteobacteria</taxon>
        <taxon>Nitrosomonadales</taxon>
        <taxon>Sterolibacteriaceae</taxon>
        <taxon>Denitratisoma</taxon>
    </lineage>
</organism>
<dbReference type="KEGG" id="doe:DENOEST_1038"/>
<keyword evidence="2" id="KW-1185">Reference proteome</keyword>
<accession>A0A6S6XVH3</accession>
<dbReference type="OrthoDB" id="8738101at2"/>
<sequence length="404" mass="45063">MNHGAPGTALSSPGNPGRKRILALALALLSLLALPAAARDGLGFTCDPTQIDSVEAGMEAYLQALHIAPALILRQMERDLGRLTYTLATPPGDTDTLSLHRRPEFRIGRETVSLPTRGGKSRQVVTVSKKEILLALMQHGRLTEFAGSACNLEALKEHIGLRQNIVAWAENLNWIWPNGGPARWNKRYWDKGTPLPHVPVAAALQNAFDQQGKYSLGCYTTTKLAIAQGIVQYFERSTAPPGRAALVRERLLADGDPLVNIEPPRLWRFEPDLDPADADQPGKLVRQIDGVAAGNFVPGDWAYLLNTDPRSRENTGYEGSNTLYLGRNRFVDYFNDNRHGYSYREKLDEVYQWRNGVFSRARDFRKIRRLSAQDYERLGKLPSEGGLLLDQRAVPYFFGYEALP</sequence>